<dbReference type="Gene3D" id="3.60.40.10">
    <property type="entry name" value="PPM-type phosphatase domain"/>
    <property type="match status" value="1"/>
</dbReference>
<evidence type="ECO:0000256" key="8">
    <source>
        <dbReference type="ARBA" id="ARBA00048679"/>
    </source>
</evidence>
<keyword evidence="2" id="KW-0723">Serine/threonine-protein kinase</keyword>
<dbReference type="InterPro" id="IPR036457">
    <property type="entry name" value="PPM-type-like_dom_sf"/>
</dbReference>
<dbReference type="AlphaFoldDB" id="A0A348HEY5"/>
<evidence type="ECO:0000313" key="12">
    <source>
        <dbReference type="Proteomes" id="UP000267342"/>
    </source>
</evidence>
<keyword evidence="6" id="KW-0067">ATP-binding</keyword>
<dbReference type="EMBL" id="AP018933">
    <property type="protein sequence ID" value="BBG30187.1"/>
    <property type="molecule type" value="Genomic_DNA"/>
</dbReference>
<name>A0A348HEY5_9GAMM</name>
<sequence length="606" mass="69234">MPPTFCASKTGACLSIICSLMLHGDVSLAHQLILSSGQAFVAAMPRHHRSFMAVQCPQVLPEPQYGGCAVIADSPSRNAIARQAADLAVRGFIDDYYSTPEHWDTKYAVHRVLRALNMWCYSQSRFIRGGSYVSAFSTMIFKRDMAHLFHAGDTRVYRIRGAECDQLTRDHITELGGYRYPSRALGMDVNLDIEYMRLPVKPGDIFLFTTQAVNGTLTPSDYVQVISQHAIDLDEACQQLCHRASEQASERGYGDDSFCFQLVRVDQIEATSDEQQQTASLLDGEPPVPPELRVGDELDGYLIEEVTQRTEKVRIYRVLDPDSGRRFVLKTISPQLSRRSPFLKHFVHQRELIERVRSPFINRVANPPRPRNYYYYLLNYIEGDLLPDWLRAHPNVSYEHRLDLARQMCKAVSTLTHNNVIHQRLRPESFLIDAHGQIMLVDFSACEDRELASKQELLSLTCDIGLTPFNAPEYALNGEVGRRSDQFSLAALIYWLLSYRWTGREPHGEMPYDVPLDSIRSEAARAQMTYIPLRERVPSVSPALDDALQRALSPRRGLRFRRLSEFLVALRPEQRHLQPKARSGSRWWPVAVGVLIVVWLITWWSR</sequence>
<dbReference type="PANTHER" id="PTHR24361:SF433">
    <property type="entry name" value="PROTEIN KINASE DOMAIN-CONTAINING PROTEIN"/>
    <property type="match status" value="1"/>
</dbReference>
<evidence type="ECO:0000259" key="10">
    <source>
        <dbReference type="PROSITE" id="PS50011"/>
    </source>
</evidence>
<dbReference type="GO" id="GO:0004674">
    <property type="term" value="F:protein serine/threonine kinase activity"/>
    <property type="evidence" value="ECO:0007669"/>
    <property type="project" value="UniProtKB-KW"/>
</dbReference>
<comment type="catalytic activity">
    <reaction evidence="7">
        <text>L-threonyl-[protein] + ATP = O-phospho-L-threonyl-[protein] + ADP + H(+)</text>
        <dbReference type="Rhea" id="RHEA:46608"/>
        <dbReference type="Rhea" id="RHEA-COMP:11060"/>
        <dbReference type="Rhea" id="RHEA-COMP:11605"/>
        <dbReference type="ChEBI" id="CHEBI:15378"/>
        <dbReference type="ChEBI" id="CHEBI:30013"/>
        <dbReference type="ChEBI" id="CHEBI:30616"/>
        <dbReference type="ChEBI" id="CHEBI:61977"/>
        <dbReference type="ChEBI" id="CHEBI:456216"/>
        <dbReference type="EC" id="2.7.11.1"/>
    </reaction>
</comment>
<evidence type="ECO:0000256" key="2">
    <source>
        <dbReference type="ARBA" id="ARBA00022527"/>
    </source>
</evidence>
<dbReference type="GO" id="GO:0005524">
    <property type="term" value="F:ATP binding"/>
    <property type="evidence" value="ECO:0007669"/>
    <property type="project" value="UniProtKB-KW"/>
</dbReference>
<dbReference type="InterPro" id="IPR011009">
    <property type="entry name" value="Kinase-like_dom_sf"/>
</dbReference>
<feature type="transmembrane region" description="Helical" evidence="9">
    <location>
        <begin position="587"/>
        <end position="605"/>
    </location>
</feature>
<dbReference type="PROSITE" id="PS50011">
    <property type="entry name" value="PROTEIN_KINASE_DOM"/>
    <property type="match status" value="1"/>
</dbReference>
<dbReference type="PANTHER" id="PTHR24361">
    <property type="entry name" value="MITOGEN-ACTIVATED KINASE KINASE KINASE"/>
    <property type="match status" value="1"/>
</dbReference>
<evidence type="ECO:0000256" key="5">
    <source>
        <dbReference type="ARBA" id="ARBA00022777"/>
    </source>
</evidence>
<dbReference type="Pfam" id="PF00069">
    <property type="entry name" value="Pkinase"/>
    <property type="match status" value="1"/>
</dbReference>
<comment type="catalytic activity">
    <reaction evidence="8">
        <text>L-seryl-[protein] + ATP = O-phospho-L-seryl-[protein] + ADP + H(+)</text>
        <dbReference type="Rhea" id="RHEA:17989"/>
        <dbReference type="Rhea" id="RHEA-COMP:9863"/>
        <dbReference type="Rhea" id="RHEA-COMP:11604"/>
        <dbReference type="ChEBI" id="CHEBI:15378"/>
        <dbReference type="ChEBI" id="CHEBI:29999"/>
        <dbReference type="ChEBI" id="CHEBI:30616"/>
        <dbReference type="ChEBI" id="CHEBI:83421"/>
        <dbReference type="ChEBI" id="CHEBI:456216"/>
        <dbReference type="EC" id="2.7.11.1"/>
    </reaction>
</comment>
<dbReference type="Gene3D" id="1.10.510.10">
    <property type="entry name" value="Transferase(Phosphotransferase) domain 1"/>
    <property type="match status" value="1"/>
</dbReference>
<feature type="domain" description="Protein kinase" evidence="10">
    <location>
        <begin position="301"/>
        <end position="577"/>
    </location>
</feature>
<evidence type="ECO:0000256" key="9">
    <source>
        <dbReference type="SAM" id="Phobius"/>
    </source>
</evidence>
<accession>A0A348HEY5</accession>
<dbReference type="Proteomes" id="UP000267342">
    <property type="component" value="Chromosome"/>
</dbReference>
<dbReference type="InterPro" id="IPR000719">
    <property type="entry name" value="Prot_kinase_dom"/>
</dbReference>
<evidence type="ECO:0000256" key="6">
    <source>
        <dbReference type="ARBA" id="ARBA00022840"/>
    </source>
</evidence>
<dbReference type="SUPFAM" id="SSF81606">
    <property type="entry name" value="PP2C-like"/>
    <property type="match status" value="1"/>
</dbReference>
<evidence type="ECO:0000256" key="3">
    <source>
        <dbReference type="ARBA" id="ARBA00022679"/>
    </source>
</evidence>
<keyword evidence="4" id="KW-0547">Nucleotide-binding</keyword>
<keyword evidence="12" id="KW-1185">Reference proteome</keyword>
<dbReference type="SMART" id="SM00220">
    <property type="entry name" value="S_TKc"/>
    <property type="match status" value="1"/>
</dbReference>
<evidence type="ECO:0000256" key="1">
    <source>
        <dbReference type="ARBA" id="ARBA00012513"/>
    </source>
</evidence>
<evidence type="ECO:0000256" key="4">
    <source>
        <dbReference type="ARBA" id="ARBA00022741"/>
    </source>
</evidence>
<keyword evidence="3" id="KW-0808">Transferase</keyword>
<dbReference type="Gene3D" id="3.30.200.20">
    <property type="entry name" value="Phosphorylase Kinase, domain 1"/>
    <property type="match status" value="1"/>
</dbReference>
<organism evidence="11 12">
    <name type="scientific">Zymobacter palmae</name>
    <dbReference type="NCBI Taxonomy" id="33074"/>
    <lineage>
        <taxon>Bacteria</taxon>
        <taxon>Pseudomonadati</taxon>
        <taxon>Pseudomonadota</taxon>
        <taxon>Gammaproteobacteria</taxon>
        <taxon>Oceanospirillales</taxon>
        <taxon>Halomonadaceae</taxon>
        <taxon>Zymobacter group</taxon>
        <taxon>Zymobacter</taxon>
    </lineage>
</organism>
<proteinExistence type="predicted"/>
<evidence type="ECO:0000256" key="7">
    <source>
        <dbReference type="ARBA" id="ARBA00047899"/>
    </source>
</evidence>
<gene>
    <name evidence="11" type="ORF">ZBT109_1427</name>
</gene>
<dbReference type="GO" id="GO:0005737">
    <property type="term" value="C:cytoplasm"/>
    <property type="evidence" value="ECO:0007669"/>
    <property type="project" value="TreeGrafter"/>
</dbReference>
<keyword evidence="5" id="KW-0418">Kinase</keyword>
<dbReference type="KEGG" id="zpl:ZBT109_1427"/>
<reference evidence="11 12" key="1">
    <citation type="submission" date="2018-09" db="EMBL/GenBank/DDBJ databases">
        <title>Zymobacter palmae IAM14233 (=T109) whole genome analysis.</title>
        <authorList>
            <person name="Yanase H."/>
        </authorList>
    </citation>
    <scope>NUCLEOTIDE SEQUENCE [LARGE SCALE GENOMIC DNA]</scope>
    <source>
        <strain evidence="11 12">IAM14233</strain>
    </source>
</reference>
<dbReference type="STRING" id="1123510.GCA_000620025_00422"/>
<keyword evidence="9" id="KW-0472">Membrane</keyword>
<keyword evidence="9" id="KW-1133">Transmembrane helix</keyword>
<keyword evidence="9" id="KW-0812">Transmembrane</keyword>
<evidence type="ECO:0000313" key="11">
    <source>
        <dbReference type="EMBL" id="BBG30187.1"/>
    </source>
</evidence>
<dbReference type="InterPro" id="IPR053235">
    <property type="entry name" value="Ser_Thr_kinase"/>
</dbReference>
<dbReference type="SUPFAM" id="SSF56112">
    <property type="entry name" value="Protein kinase-like (PK-like)"/>
    <property type="match status" value="1"/>
</dbReference>
<protein>
    <recommendedName>
        <fullName evidence="1">non-specific serine/threonine protein kinase</fullName>
        <ecNumber evidence="1">2.7.11.1</ecNumber>
    </recommendedName>
</protein>
<dbReference type="EC" id="2.7.11.1" evidence="1"/>